<dbReference type="OrthoDB" id="5103at2759"/>
<evidence type="ECO:0000256" key="1">
    <source>
        <dbReference type="ARBA" id="ARBA00004141"/>
    </source>
</evidence>
<dbReference type="InterPro" id="IPR019547">
    <property type="entry name" value="Lipid_desat"/>
</dbReference>
<dbReference type="Pfam" id="PF10520">
    <property type="entry name" value="Lipid_desat"/>
    <property type="match status" value="1"/>
</dbReference>
<name>A0A368RHZ6_SETIT</name>
<proteinExistence type="inferred from homology"/>
<comment type="similarity">
    <text evidence="2">Belongs to the fatty acid desaturase CarF family.</text>
</comment>
<dbReference type="AlphaFoldDB" id="A0A368RHZ6"/>
<feature type="region of interest" description="Disordered" evidence="6">
    <location>
        <begin position="13"/>
        <end position="49"/>
    </location>
</feature>
<keyword evidence="3" id="KW-0812">Transmembrane</keyword>
<evidence type="ECO:0000256" key="2">
    <source>
        <dbReference type="ARBA" id="ARBA00007620"/>
    </source>
</evidence>
<evidence type="ECO:0000259" key="7">
    <source>
        <dbReference type="Pfam" id="PF10520"/>
    </source>
</evidence>
<comment type="subcellular location">
    <subcellularLocation>
        <location evidence="1">Membrane</location>
        <topology evidence="1">Multi-pass membrane protein</topology>
    </subcellularLocation>
</comment>
<organism evidence="8">
    <name type="scientific">Setaria italica</name>
    <name type="common">Foxtail millet</name>
    <name type="synonym">Panicum italicum</name>
    <dbReference type="NCBI Taxonomy" id="4555"/>
    <lineage>
        <taxon>Eukaryota</taxon>
        <taxon>Viridiplantae</taxon>
        <taxon>Streptophyta</taxon>
        <taxon>Embryophyta</taxon>
        <taxon>Tracheophyta</taxon>
        <taxon>Spermatophyta</taxon>
        <taxon>Magnoliopsida</taxon>
        <taxon>Liliopsida</taxon>
        <taxon>Poales</taxon>
        <taxon>Poaceae</taxon>
        <taxon>PACMAD clade</taxon>
        <taxon>Panicoideae</taxon>
        <taxon>Panicodae</taxon>
        <taxon>Paniceae</taxon>
        <taxon>Cenchrinae</taxon>
        <taxon>Setaria</taxon>
    </lineage>
</organism>
<evidence type="ECO:0000313" key="8">
    <source>
        <dbReference type="EMBL" id="RCV29771.1"/>
    </source>
</evidence>
<keyword evidence="4" id="KW-1133">Transmembrane helix</keyword>
<dbReference type="EMBL" id="CM003533">
    <property type="protein sequence ID" value="RCV29771.1"/>
    <property type="molecule type" value="Genomic_DNA"/>
</dbReference>
<reference evidence="8" key="1">
    <citation type="journal article" date="2012" name="Nat. Biotechnol.">
        <title>Reference genome sequence of the model plant Setaria.</title>
        <authorList>
            <person name="Bennetzen J.L."/>
            <person name="Schmutz J."/>
            <person name="Wang H."/>
            <person name="Percifield R."/>
            <person name="Hawkins J."/>
            <person name="Pontaroli A.C."/>
            <person name="Estep M."/>
            <person name="Feng L."/>
            <person name="Vaughn J.N."/>
            <person name="Grimwood J."/>
            <person name="Jenkins J."/>
            <person name="Barry K."/>
            <person name="Lindquist E."/>
            <person name="Hellsten U."/>
            <person name="Deshpande S."/>
            <person name="Wang X."/>
            <person name="Wu X."/>
            <person name="Mitros T."/>
            <person name="Triplett J."/>
            <person name="Yang X."/>
            <person name="Ye C.Y."/>
            <person name="Mauro-Herrera M."/>
            <person name="Wang L."/>
            <person name="Li P."/>
            <person name="Sharma M."/>
            <person name="Sharma R."/>
            <person name="Ronald P.C."/>
            <person name="Panaud O."/>
            <person name="Kellogg E.A."/>
            <person name="Brutnell T.P."/>
            <person name="Doust A.N."/>
            <person name="Tuskan G.A."/>
            <person name="Rokhsar D."/>
            <person name="Devos K.M."/>
        </authorList>
    </citation>
    <scope>NUCLEOTIDE SEQUENCE [LARGE SCALE GENOMIC DNA]</scope>
    <source>
        <strain evidence="8">Yugu1</strain>
    </source>
</reference>
<sequence length="304" mass="31935">MYTLTPRCHLPPLRQSLPPCQAASTTTSPPPPLPSSSLSARSRADPDELRSTWPQRAWTLAGSAAILSSLSTSASLVAAGSGGSAAEPLAAALAAYSLADLATGVYHWFVDNYGDADTPVFGAQIAAFQGHHRYPSTITRREPCNNLHALARAAALALVPADAALSAASAPAAAHAFAGAFAACVVLSQQFHAWAHEKRRRLPPGVEALQAAGVLVSRAQHAAHHRQPYNTNYCIVSGMWNGVLDRYRVFEALEMVVFLRTGVRPRSWDETGASWMEVAGDDVAATAAAGDDGLLQTASSISSD</sequence>
<evidence type="ECO:0000256" key="5">
    <source>
        <dbReference type="ARBA" id="ARBA00023136"/>
    </source>
</evidence>
<gene>
    <name evidence="8" type="ORF">SETIT_6G039600v2</name>
</gene>
<feature type="domain" description="Lipid desaturase" evidence="7">
    <location>
        <begin position="96"/>
        <end position="268"/>
    </location>
</feature>
<dbReference type="KEGG" id="sita:101755587"/>
<protein>
    <recommendedName>
        <fullName evidence="7">Lipid desaturase domain-containing protein</fullName>
    </recommendedName>
</protein>
<evidence type="ECO:0000256" key="4">
    <source>
        <dbReference type="ARBA" id="ARBA00022989"/>
    </source>
</evidence>
<dbReference type="STRING" id="4555.A0A368RHZ6"/>
<keyword evidence="5" id="KW-0472">Membrane</keyword>
<dbReference type="PANTHER" id="PTHR48231:SF1">
    <property type="entry name" value="OS08G0187900 PROTEIN"/>
    <property type="match status" value="1"/>
</dbReference>
<evidence type="ECO:0000256" key="3">
    <source>
        <dbReference type="ARBA" id="ARBA00022692"/>
    </source>
</evidence>
<dbReference type="PANTHER" id="PTHR48231">
    <property type="entry name" value="TMEM189_B_DMAIN DOMAIN-CONTAINING PROTEIN"/>
    <property type="match status" value="1"/>
</dbReference>
<accession>A0A368RHZ6</accession>
<reference evidence="8" key="2">
    <citation type="submission" date="2015-07" db="EMBL/GenBank/DDBJ databases">
        <authorList>
            <person name="Noorani M."/>
        </authorList>
    </citation>
    <scope>NUCLEOTIDE SEQUENCE</scope>
    <source>
        <strain evidence="8">Yugu1</strain>
    </source>
</reference>
<dbReference type="GO" id="GO:0006631">
    <property type="term" value="P:fatty acid metabolic process"/>
    <property type="evidence" value="ECO:0007669"/>
    <property type="project" value="UniProtKB-UniPathway"/>
</dbReference>
<dbReference type="UniPathway" id="UPA00199"/>
<dbReference type="GO" id="GO:0016020">
    <property type="term" value="C:membrane"/>
    <property type="evidence" value="ECO:0007669"/>
    <property type="project" value="UniProtKB-SubCell"/>
</dbReference>
<evidence type="ECO:0000256" key="6">
    <source>
        <dbReference type="SAM" id="MobiDB-lite"/>
    </source>
</evidence>